<name>A0AAU8IUX3_9ACTN</name>
<feature type="domain" description="Aminoglycoside phosphotransferase" evidence="1">
    <location>
        <begin position="447"/>
        <end position="650"/>
    </location>
</feature>
<dbReference type="EC" id="2.7.1.-" evidence="2"/>
<reference evidence="2" key="1">
    <citation type="submission" date="2024-06" db="EMBL/GenBank/DDBJ databases">
        <title>Streptomyces sp. strain HUAS MG91 genome sequences.</title>
        <authorList>
            <person name="Mo P."/>
        </authorList>
    </citation>
    <scope>NUCLEOTIDE SEQUENCE</scope>
    <source>
        <strain evidence="2">HUAS MG91</strain>
    </source>
</reference>
<sequence>MGAVIAPIALRSSDVIDVRTRDLWDGFAAYARRHGTTLTGHHHSNHVVEPTEEMAAAVGLAAGARILVRTRKYDVRPVVTRTWSDERRVLEAVRRTTEYVPRPLARRQETVFHGFAEGVPLGSVCPAGKPVESVLIDALTDRLASLAAVPVADLPPRPGHWPRDGDSRGFLRALAHRADEQIRRSNWRDFGGLFVALGVPENALQRYARWVPVMTSRPFGLLHGDLHRDNVIVSGGSDVAPTCVDWELATYGDPLHDLAVHLVRMRYPEDQLAEVIRCWERAMRRVGPDAVAGLHQDLKHYVAFEHAQSVYPDVIRAVGALGGRFGQEQLEAAAQEIHRALTTAREPLGLRDAPDRKTIERLLYRRQVARGARHRDERFAVPVAWRQDLRVPLRDDFPDRAVRAALWAEGAASARHVFKGITHLATVVPVPRFGPVMIRRKLRAAQPLEPRFLNEHMVLRAIEDAGLPVKVPRVLALGVSDLDDRFTIHSYMGPSDIRQAPRHPEGGLLLGQMSGLVDQLCALAGVGTESLMPAMRRAGFDGEGFYPWLCGQLVVMVRELAAETRVLAGRLGLPDADTLGELLRTREVSHRPPVLLHGDLHPWNLVCSTRDFGLTLLDWEMAMVGDPLYDMVRHLHLTPTTREVRGRMSALWAQRMPARCTVDWEADARAYQGLEIVRSAYVDLDRMITRIGLGAPNVRRAVDSYTATLSKARNWLGMPAGPSTADRPYLALALSRTGR</sequence>
<dbReference type="EMBL" id="CP159534">
    <property type="protein sequence ID" value="XCJ72262.1"/>
    <property type="molecule type" value="Genomic_DNA"/>
</dbReference>
<dbReference type="InterPro" id="IPR052077">
    <property type="entry name" value="CcrZ_PhaseVar_Mediator"/>
</dbReference>
<dbReference type="KEGG" id="stac:ABII15_20880"/>
<dbReference type="RefSeq" id="WP_353943834.1">
    <property type="nucleotide sequence ID" value="NZ_CP159534.1"/>
</dbReference>
<evidence type="ECO:0000259" key="1">
    <source>
        <dbReference type="Pfam" id="PF01636"/>
    </source>
</evidence>
<dbReference type="InterPro" id="IPR002575">
    <property type="entry name" value="Aminoglycoside_PTrfase"/>
</dbReference>
<keyword evidence="2" id="KW-0808">Transferase</keyword>
<dbReference type="AlphaFoldDB" id="A0AAU8IUX3"/>
<dbReference type="InterPro" id="IPR011009">
    <property type="entry name" value="Kinase-like_dom_sf"/>
</dbReference>
<gene>
    <name evidence="2" type="ORF">ABII15_20880</name>
</gene>
<dbReference type="SUPFAM" id="SSF56112">
    <property type="entry name" value="Protein kinase-like (PK-like)"/>
    <property type="match status" value="2"/>
</dbReference>
<evidence type="ECO:0000313" key="2">
    <source>
        <dbReference type="EMBL" id="XCJ72262.1"/>
    </source>
</evidence>
<accession>A0AAU8IUX3</accession>
<proteinExistence type="predicted"/>
<organism evidence="2">
    <name type="scientific">Streptomyces tabacisoli</name>
    <dbReference type="NCBI Taxonomy" id="3156398"/>
    <lineage>
        <taxon>Bacteria</taxon>
        <taxon>Bacillati</taxon>
        <taxon>Actinomycetota</taxon>
        <taxon>Actinomycetes</taxon>
        <taxon>Kitasatosporales</taxon>
        <taxon>Streptomycetaceae</taxon>
        <taxon>Streptomyces</taxon>
    </lineage>
</organism>
<dbReference type="GO" id="GO:0016740">
    <property type="term" value="F:transferase activity"/>
    <property type="evidence" value="ECO:0007669"/>
    <property type="project" value="UniProtKB-KW"/>
</dbReference>
<dbReference type="PANTHER" id="PTHR40086:SF1">
    <property type="entry name" value="CELL CYCLE REGULATOR CCRZ"/>
    <property type="match status" value="1"/>
</dbReference>
<dbReference type="PANTHER" id="PTHR40086">
    <property type="entry name" value="PHOSPHOTRANSFERASE YTMP-RELATED"/>
    <property type="match status" value="1"/>
</dbReference>
<protein>
    <submittedName>
        <fullName evidence="2">Aminoglycoside phosphotransferase family protein</fullName>
        <ecNumber evidence="2">2.7.1.-</ecNumber>
    </submittedName>
</protein>
<dbReference type="Gene3D" id="3.90.1200.10">
    <property type="match status" value="2"/>
</dbReference>
<dbReference type="Pfam" id="PF01636">
    <property type="entry name" value="APH"/>
    <property type="match status" value="2"/>
</dbReference>
<feature type="domain" description="Aminoglycoside phosphotransferase" evidence="1">
    <location>
        <begin position="82"/>
        <end position="285"/>
    </location>
</feature>